<dbReference type="PANTHER" id="PTHR43649:SF33">
    <property type="entry name" value="POLYGALACTURONAN_RHAMNOGALACTURONAN-BINDING PROTEIN YTCQ"/>
    <property type="match status" value="1"/>
</dbReference>
<evidence type="ECO:0000256" key="5">
    <source>
        <dbReference type="ARBA" id="ARBA00023288"/>
    </source>
</evidence>
<dbReference type="Proteomes" id="UP001597139">
    <property type="component" value="Unassembled WGS sequence"/>
</dbReference>
<evidence type="ECO:0000313" key="7">
    <source>
        <dbReference type="Proteomes" id="UP001597139"/>
    </source>
</evidence>
<dbReference type="AlphaFoldDB" id="A0ABD6BWK7"/>
<name>A0ABD6BWK7_9EURY</name>
<dbReference type="SUPFAM" id="SSF53850">
    <property type="entry name" value="Periplasmic binding protein-like II"/>
    <property type="match status" value="1"/>
</dbReference>
<keyword evidence="2" id="KW-0732">Signal</keyword>
<evidence type="ECO:0000256" key="3">
    <source>
        <dbReference type="ARBA" id="ARBA00023136"/>
    </source>
</evidence>
<protein>
    <submittedName>
        <fullName evidence="6">ABC transporter substrate-binding protein</fullName>
    </submittedName>
</protein>
<evidence type="ECO:0000256" key="2">
    <source>
        <dbReference type="ARBA" id="ARBA00022729"/>
    </source>
</evidence>
<dbReference type="PANTHER" id="PTHR43649">
    <property type="entry name" value="ARABINOSE-BINDING PROTEIN-RELATED"/>
    <property type="match status" value="1"/>
</dbReference>
<gene>
    <name evidence="6" type="ORF">ACFSAU_15605</name>
</gene>
<dbReference type="InterPro" id="IPR006059">
    <property type="entry name" value="SBP"/>
</dbReference>
<reference evidence="6 7" key="1">
    <citation type="journal article" date="2019" name="Int. J. Syst. Evol. Microbiol.">
        <title>The Global Catalogue of Microorganisms (GCM) 10K type strain sequencing project: providing services to taxonomists for standard genome sequencing and annotation.</title>
        <authorList>
            <consortium name="The Broad Institute Genomics Platform"/>
            <consortium name="The Broad Institute Genome Sequencing Center for Infectious Disease"/>
            <person name="Wu L."/>
            <person name="Ma J."/>
        </authorList>
    </citation>
    <scope>NUCLEOTIDE SEQUENCE [LARGE SCALE GENOMIC DNA]</scope>
    <source>
        <strain evidence="6 7">CGMCC 1.12859</strain>
    </source>
</reference>
<evidence type="ECO:0000256" key="4">
    <source>
        <dbReference type="ARBA" id="ARBA00023139"/>
    </source>
</evidence>
<dbReference type="InterPro" id="IPR050490">
    <property type="entry name" value="Bact_solute-bd_prot1"/>
</dbReference>
<dbReference type="Pfam" id="PF01547">
    <property type="entry name" value="SBP_bac_1"/>
    <property type="match status" value="1"/>
</dbReference>
<keyword evidence="5" id="KW-0449">Lipoprotein</keyword>
<accession>A0ABD6BWK7</accession>
<organism evidence="6 7">
    <name type="scientific">Halolamina litorea</name>
    <dbReference type="NCBI Taxonomy" id="1515593"/>
    <lineage>
        <taxon>Archaea</taxon>
        <taxon>Methanobacteriati</taxon>
        <taxon>Methanobacteriota</taxon>
        <taxon>Stenosarchaea group</taxon>
        <taxon>Halobacteria</taxon>
        <taxon>Halobacteriales</taxon>
        <taxon>Haloferacaceae</taxon>
    </lineage>
</organism>
<proteinExistence type="predicted"/>
<dbReference type="EMBL" id="JBHUCZ010000027">
    <property type="protein sequence ID" value="MFD1568920.1"/>
    <property type="molecule type" value="Genomic_DNA"/>
</dbReference>
<keyword evidence="1" id="KW-1003">Cell membrane</keyword>
<dbReference type="RefSeq" id="WP_267645079.1">
    <property type="nucleotide sequence ID" value="NZ_JANHGR010000001.1"/>
</dbReference>
<keyword evidence="7" id="KW-1185">Reference proteome</keyword>
<keyword evidence="3" id="KW-0472">Membrane</keyword>
<evidence type="ECO:0000256" key="1">
    <source>
        <dbReference type="ARBA" id="ARBA00022475"/>
    </source>
</evidence>
<keyword evidence="4" id="KW-0564">Palmitate</keyword>
<dbReference type="Gene3D" id="3.40.190.10">
    <property type="entry name" value="Periplasmic binding protein-like II"/>
    <property type="match status" value="1"/>
</dbReference>
<sequence>MQPITNIDRRTLLKLAGTGAVGSMAGCLGGGNGNGDGGDWDGAVQGLNLGENWQARRIGAADSWPIEQRRQVPDRQNDTTWADSGAFQSAVENDVWAPPDGWDDTAAGDVDSITILNHGAANMEFDPATLAAHEMFTEQTGIDIEVIEIGVDQANTREQQFLSSQEPSPHAFNVDGILVPQFVQQGYLEVTDGLYPEGGYEPYIPALQSLVQWDLDASREGTHTYGYPNIGEASMGHLRPDLVEEQGIDPSRFEGEWTWDLLEELGEAFAGTDVNAFAYYAGTSTYLAYSFRELLFQQGGSMVQDDGTVVMNSPEAVRVIQKMKEWRDAGYVPSDVISYGEGDIVDLYASGQLAYTTAFSDFIPRLLQQYEAGTEYQVVVPPAANAGPSPTQAGLVAPNTTSINRFSNTGEKLASMLYGDLKLSYFTQWLEFTYEGNISYMDQVYTDSAENDFVTFGDAIGEAIAAGQLELFPQMASVFQQMLSPVQRALQGETTPQAAMDSVQDFVDDEINN</sequence>
<comment type="caution">
    <text evidence="6">The sequence shown here is derived from an EMBL/GenBank/DDBJ whole genome shotgun (WGS) entry which is preliminary data.</text>
</comment>
<evidence type="ECO:0000313" key="6">
    <source>
        <dbReference type="EMBL" id="MFD1568920.1"/>
    </source>
</evidence>